<gene>
    <name evidence="1" type="ORF">ACH50_10375</name>
</gene>
<dbReference type="PATRIC" id="fig|1656095.3.peg.1097"/>
<name>A0A0J8VN71_9ENTR</name>
<sequence length="77" mass="8645">MLAFCISGGFFCTFFSASYTSSQFVFPYRSESDYIVILLHKLSDYSCGMVKKRILLHAASVYSEIYPAASLPVKLIN</sequence>
<dbReference type="AlphaFoldDB" id="A0A0J8VN71"/>
<evidence type="ECO:0000313" key="1">
    <source>
        <dbReference type="EMBL" id="KMV34551.1"/>
    </source>
</evidence>
<reference evidence="1 2" key="1">
    <citation type="submission" date="2015-06" db="EMBL/GenBank/DDBJ databases">
        <title>Genome sequencing of Cronobacter sp. strain DJ34 isolated from petroleum contaminated sludge of Duliajan Oil Fields, Assam, India.</title>
        <authorList>
            <person name="Pal S."/>
            <person name="Banerjee T.D."/>
            <person name="Roy A."/>
            <person name="Sar P."/>
            <person name="Kazy S.K."/>
        </authorList>
    </citation>
    <scope>NUCLEOTIDE SEQUENCE [LARGE SCALE GENOMIC DNA]</scope>
    <source>
        <strain evidence="1 2">DJ34</strain>
    </source>
</reference>
<protein>
    <submittedName>
        <fullName evidence="1">Uncharacterized protein</fullName>
    </submittedName>
</protein>
<dbReference type="EMBL" id="LFEJ01000014">
    <property type="protein sequence ID" value="KMV34551.1"/>
    <property type="molecule type" value="Genomic_DNA"/>
</dbReference>
<evidence type="ECO:0000313" key="2">
    <source>
        <dbReference type="Proteomes" id="UP000037315"/>
    </source>
</evidence>
<proteinExistence type="predicted"/>
<dbReference type="Proteomes" id="UP000037315">
    <property type="component" value="Unassembled WGS sequence"/>
</dbReference>
<accession>A0A0J8VN71</accession>
<keyword evidence="2" id="KW-1185">Reference proteome</keyword>
<organism evidence="1 2">
    <name type="scientific">Franconibacter pulveris</name>
    <dbReference type="NCBI Taxonomy" id="435910"/>
    <lineage>
        <taxon>Bacteria</taxon>
        <taxon>Pseudomonadati</taxon>
        <taxon>Pseudomonadota</taxon>
        <taxon>Gammaproteobacteria</taxon>
        <taxon>Enterobacterales</taxon>
        <taxon>Enterobacteriaceae</taxon>
        <taxon>Franconibacter</taxon>
    </lineage>
</organism>
<comment type="caution">
    <text evidence="1">The sequence shown here is derived from an EMBL/GenBank/DDBJ whole genome shotgun (WGS) entry which is preliminary data.</text>
</comment>